<sequence length="319" mass="36746">MKYFTHLVFSGSAIRSICILGILRYIYFNKLEEHIKNVAGTSMGSFFGLAFALKIPIDELEDMILKLIEKEEVVSICTTKFLNLFSNLGFNDSKLYVEPMKEYVKKKYNQDDMTFIELSKFTGVNLFVSSTKINDGTNFIFNVNDTPNVSVFDAVASSMSIPVISKPVIIDNNYYVDGCITNNLPYEIFSNINQEDILNVVVYIKNDYDVVDKINSDDINFIEYYKQIIGIIYASSLNHSYISKINKFKNPLIINNSPFKSFYNFEFSNNNLFFSIHKNDIENLILQGFKDITIYMKQFEDDEETGRELTVIEDISKVP</sequence>
<evidence type="ECO:0000256" key="1">
    <source>
        <dbReference type="ARBA" id="ARBA00023098"/>
    </source>
</evidence>
<dbReference type="SUPFAM" id="SSF52151">
    <property type="entry name" value="FabD/lysophospholipase-like"/>
    <property type="match status" value="1"/>
</dbReference>
<dbReference type="InterPro" id="IPR002641">
    <property type="entry name" value="PNPLA_dom"/>
</dbReference>
<dbReference type="Pfam" id="PF01734">
    <property type="entry name" value="Patatin"/>
    <property type="match status" value="1"/>
</dbReference>
<proteinExistence type="predicted"/>
<dbReference type="EMBL" id="MN739404">
    <property type="protein sequence ID" value="QHT03013.1"/>
    <property type="molecule type" value="Genomic_DNA"/>
</dbReference>
<accession>A0A6C0CFD3</accession>
<dbReference type="Gene3D" id="3.40.1090.10">
    <property type="entry name" value="Cytosolic phospholipase A2 catalytic domain"/>
    <property type="match status" value="2"/>
</dbReference>
<keyword evidence="1" id="KW-0443">Lipid metabolism</keyword>
<dbReference type="InterPro" id="IPR052580">
    <property type="entry name" value="Lipid_Hydrolase"/>
</dbReference>
<reference evidence="3" key="1">
    <citation type="journal article" date="2020" name="Nature">
        <title>Giant virus diversity and host interactions through global metagenomics.</title>
        <authorList>
            <person name="Schulz F."/>
            <person name="Roux S."/>
            <person name="Paez-Espino D."/>
            <person name="Jungbluth S."/>
            <person name="Walsh D.A."/>
            <person name="Denef V.J."/>
            <person name="McMahon K.D."/>
            <person name="Konstantinidis K.T."/>
            <person name="Eloe-Fadrosh E.A."/>
            <person name="Kyrpides N.C."/>
            <person name="Woyke T."/>
        </authorList>
    </citation>
    <scope>NUCLEOTIDE SEQUENCE</scope>
    <source>
        <strain evidence="3">GVMAG-M-3300020727-4</strain>
    </source>
</reference>
<organism evidence="3">
    <name type="scientific">viral metagenome</name>
    <dbReference type="NCBI Taxonomy" id="1070528"/>
    <lineage>
        <taxon>unclassified sequences</taxon>
        <taxon>metagenomes</taxon>
        <taxon>organismal metagenomes</taxon>
    </lineage>
</organism>
<dbReference type="PANTHER" id="PTHR46394:SF1">
    <property type="entry name" value="PNPLA DOMAIN-CONTAINING PROTEIN"/>
    <property type="match status" value="1"/>
</dbReference>
<feature type="domain" description="PNPLA" evidence="2">
    <location>
        <begin position="7"/>
        <end position="190"/>
    </location>
</feature>
<dbReference type="PROSITE" id="PS51635">
    <property type="entry name" value="PNPLA"/>
    <property type="match status" value="1"/>
</dbReference>
<protein>
    <recommendedName>
        <fullName evidence="2">PNPLA domain-containing protein</fullName>
    </recommendedName>
</protein>
<dbReference type="PANTHER" id="PTHR46394">
    <property type="entry name" value="ANNEXIN"/>
    <property type="match status" value="1"/>
</dbReference>
<evidence type="ECO:0000313" key="3">
    <source>
        <dbReference type="EMBL" id="QHT03013.1"/>
    </source>
</evidence>
<name>A0A6C0CFD3_9ZZZZ</name>
<dbReference type="GO" id="GO:0006629">
    <property type="term" value="P:lipid metabolic process"/>
    <property type="evidence" value="ECO:0007669"/>
    <property type="project" value="UniProtKB-KW"/>
</dbReference>
<evidence type="ECO:0000259" key="2">
    <source>
        <dbReference type="PROSITE" id="PS51635"/>
    </source>
</evidence>
<dbReference type="AlphaFoldDB" id="A0A6C0CFD3"/>
<dbReference type="InterPro" id="IPR016035">
    <property type="entry name" value="Acyl_Trfase/lysoPLipase"/>
</dbReference>